<accession>A0A433MLE7</accession>
<evidence type="ECO:0000313" key="3">
    <source>
        <dbReference type="Proteomes" id="UP000281118"/>
    </source>
</evidence>
<evidence type="ECO:0000259" key="1">
    <source>
        <dbReference type="Pfam" id="PF03869"/>
    </source>
</evidence>
<sequence length="57" mass="6682">MKAQSQLPSVTPIRLPTELRDWLKHQAIDNRRTLGNEIVFRLEESRERQLAAQQPSK</sequence>
<dbReference type="Proteomes" id="UP000281118">
    <property type="component" value="Unassembled WGS sequence"/>
</dbReference>
<gene>
    <name evidence="2" type="ORF">EJP67_16470</name>
</gene>
<keyword evidence="2" id="KW-0238">DNA-binding</keyword>
<reference evidence="2 3" key="1">
    <citation type="submission" date="2018-12" db="EMBL/GenBank/DDBJ databases">
        <title>The genome sequences of Variovorax guangxiensis DSM 27352.</title>
        <authorList>
            <person name="Gao J."/>
            <person name="Sun J."/>
        </authorList>
    </citation>
    <scope>NUCLEOTIDE SEQUENCE [LARGE SCALE GENOMIC DNA]</scope>
    <source>
        <strain evidence="2 3">DSM 27352</strain>
    </source>
</reference>
<dbReference type="SUPFAM" id="SSF47598">
    <property type="entry name" value="Ribbon-helix-helix"/>
    <property type="match status" value="1"/>
</dbReference>
<dbReference type="EMBL" id="RXFT01000006">
    <property type="protein sequence ID" value="RUR68658.1"/>
    <property type="molecule type" value="Genomic_DNA"/>
</dbReference>
<evidence type="ECO:0000313" key="2">
    <source>
        <dbReference type="EMBL" id="RUR68658.1"/>
    </source>
</evidence>
<dbReference type="Gene3D" id="1.10.1220.10">
    <property type="entry name" value="Met repressor-like"/>
    <property type="match status" value="1"/>
</dbReference>
<dbReference type="GO" id="GO:0003677">
    <property type="term" value="F:DNA binding"/>
    <property type="evidence" value="ECO:0007669"/>
    <property type="project" value="UniProtKB-KW"/>
</dbReference>
<dbReference type="OrthoDB" id="8913122at2"/>
<dbReference type="GO" id="GO:0006355">
    <property type="term" value="P:regulation of DNA-templated transcription"/>
    <property type="evidence" value="ECO:0007669"/>
    <property type="project" value="InterPro"/>
</dbReference>
<dbReference type="Pfam" id="PF03869">
    <property type="entry name" value="Arc"/>
    <property type="match status" value="1"/>
</dbReference>
<name>A0A433MLE7_9BURK</name>
<dbReference type="InterPro" id="IPR013321">
    <property type="entry name" value="Arc_rbn_hlx_hlx"/>
</dbReference>
<dbReference type="AlphaFoldDB" id="A0A433MLE7"/>
<feature type="domain" description="Arc-like DNA binding" evidence="1">
    <location>
        <begin position="13"/>
        <end position="45"/>
    </location>
</feature>
<proteinExistence type="predicted"/>
<dbReference type="RefSeq" id="WP_126022796.1">
    <property type="nucleotide sequence ID" value="NZ_RXFT01000006.1"/>
</dbReference>
<dbReference type="InterPro" id="IPR010985">
    <property type="entry name" value="Ribbon_hlx_hlx"/>
</dbReference>
<protein>
    <submittedName>
        <fullName evidence="2">Arc family DNA-binding protein</fullName>
    </submittedName>
</protein>
<dbReference type="InterPro" id="IPR005569">
    <property type="entry name" value="Arc_DNA-bd_dom"/>
</dbReference>
<comment type="caution">
    <text evidence="2">The sequence shown here is derived from an EMBL/GenBank/DDBJ whole genome shotgun (WGS) entry which is preliminary data.</text>
</comment>
<organism evidence="2 3">
    <name type="scientific">Variovorax guangxiensis</name>
    <dbReference type="NCBI Taxonomy" id="1775474"/>
    <lineage>
        <taxon>Bacteria</taxon>
        <taxon>Pseudomonadati</taxon>
        <taxon>Pseudomonadota</taxon>
        <taxon>Betaproteobacteria</taxon>
        <taxon>Burkholderiales</taxon>
        <taxon>Comamonadaceae</taxon>
        <taxon>Variovorax</taxon>
    </lineage>
</organism>